<name>A0A916QQS1_9RHOB</name>
<protein>
    <recommendedName>
        <fullName evidence="3">DUF1636 domain-containing protein</fullName>
    </recommendedName>
</protein>
<dbReference type="Pfam" id="PF07845">
    <property type="entry name" value="DUF1636"/>
    <property type="match status" value="1"/>
</dbReference>
<evidence type="ECO:0000313" key="2">
    <source>
        <dbReference type="Proteomes" id="UP000628017"/>
    </source>
</evidence>
<keyword evidence="2" id="KW-1185">Reference proteome</keyword>
<proteinExistence type="predicted"/>
<organism evidence="1 2">
    <name type="scientific">Neptunicoccus cionae</name>
    <dbReference type="NCBI Taxonomy" id="2035344"/>
    <lineage>
        <taxon>Bacteria</taxon>
        <taxon>Pseudomonadati</taxon>
        <taxon>Pseudomonadota</taxon>
        <taxon>Alphaproteobacteria</taxon>
        <taxon>Rhodobacterales</taxon>
        <taxon>Paracoccaceae</taxon>
        <taxon>Neptunicoccus</taxon>
    </lineage>
</organism>
<evidence type="ECO:0000313" key="1">
    <source>
        <dbReference type="EMBL" id="GGA06018.1"/>
    </source>
</evidence>
<accession>A0A916QQS1</accession>
<dbReference type="Proteomes" id="UP000628017">
    <property type="component" value="Unassembled WGS sequence"/>
</dbReference>
<evidence type="ECO:0008006" key="3">
    <source>
        <dbReference type="Google" id="ProtNLM"/>
    </source>
</evidence>
<reference evidence="1" key="2">
    <citation type="submission" date="2020-09" db="EMBL/GenBank/DDBJ databases">
        <authorList>
            <person name="Sun Q."/>
            <person name="Zhou Y."/>
        </authorList>
    </citation>
    <scope>NUCLEOTIDE SEQUENCE</scope>
    <source>
        <strain evidence="1">CGMCC 1.15880</strain>
    </source>
</reference>
<reference evidence="1" key="1">
    <citation type="journal article" date="2014" name="Int. J. Syst. Evol. Microbiol.">
        <title>Complete genome sequence of Corynebacterium casei LMG S-19264T (=DSM 44701T), isolated from a smear-ripened cheese.</title>
        <authorList>
            <consortium name="US DOE Joint Genome Institute (JGI-PGF)"/>
            <person name="Walter F."/>
            <person name="Albersmeier A."/>
            <person name="Kalinowski J."/>
            <person name="Ruckert C."/>
        </authorList>
    </citation>
    <scope>NUCLEOTIDE SEQUENCE</scope>
    <source>
        <strain evidence="1">CGMCC 1.15880</strain>
    </source>
</reference>
<gene>
    <name evidence="1" type="ORF">GCM10011498_02120</name>
</gene>
<dbReference type="InterPro" id="IPR012863">
    <property type="entry name" value="DUF1636"/>
</dbReference>
<sequence length="79" mass="8533">MQDFSVETHECLSACSKPNSLSFRAEGKAAYLFAGVDPVADRGDIAAFARLYAATPDGWIEDARPAGRLRFCLIGRIPA</sequence>
<dbReference type="AlphaFoldDB" id="A0A916QQS1"/>
<comment type="caution">
    <text evidence="1">The sequence shown here is derived from an EMBL/GenBank/DDBJ whole genome shotgun (WGS) entry which is preliminary data.</text>
</comment>
<dbReference type="EMBL" id="BMKA01000001">
    <property type="protein sequence ID" value="GGA06018.1"/>
    <property type="molecule type" value="Genomic_DNA"/>
</dbReference>